<dbReference type="PANTHER" id="PTHR46796">
    <property type="entry name" value="HTH-TYPE TRANSCRIPTIONAL ACTIVATOR RHAS-RELATED"/>
    <property type="match status" value="1"/>
</dbReference>
<evidence type="ECO:0000256" key="1">
    <source>
        <dbReference type="ARBA" id="ARBA00023015"/>
    </source>
</evidence>
<keyword evidence="3" id="KW-0804">Transcription</keyword>
<organism evidence="5 6">
    <name type="scientific">Pacificimonas pallii</name>
    <dbReference type="NCBI Taxonomy" id="2827236"/>
    <lineage>
        <taxon>Bacteria</taxon>
        <taxon>Pseudomonadati</taxon>
        <taxon>Pseudomonadota</taxon>
        <taxon>Alphaproteobacteria</taxon>
        <taxon>Sphingomonadales</taxon>
        <taxon>Sphingosinicellaceae</taxon>
        <taxon>Pacificimonas</taxon>
    </lineage>
</organism>
<sequence>MEFTYHAPAVPLRGLVGSYYILRSDIPVLHDRLRAEMANVRFILKGHGRVNRPGRYTRTYPEAALVGSGSVPCDVEVHGPAILLGASVTATGWKRLFGVDADELTDIVVDLAALVGDGIRAHVERMREALSDAARIDAADGLFLDLLARSRWQSPQLIESVDDWLLCAKSRTLDSLAQENAMSWRQLSRIVRAHYGMSPKRLQRKYRALHAALDMSRGICGVQNGFYDRPHMIREFHAFIGCTPREYAGGRSKLISVSVAKRLSIPGIPPLTLLS</sequence>
<evidence type="ECO:0000313" key="6">
    <source>
        <dbReference type="Proteomes" id="UP000722336"/>
    </source>
</evidence>
<dbReference type="InterPro" id="IPR018060">
    <property type="entry name" value="HTH_AraC"/>
</dbReference>
<comment type="caution">
    <text evidence="5">The sequence shown here is derived from an EMBL/GenBank/DDBJ whole genome shotgun (WGS) entry which is preliminary data.</text>
</comment>
<reference evidence="5 6" key="1">
    <citation type="submission" date="2021-04" db="EMBL/GenBank/DDBJ databases">
        <authorList>
            <person name="Pira H."/>
            <person name="Risdian C."/>
            <person name="Wink J."/>
        </authorList>
    </citation>
    <scope>NUCLEOTIDE SEQUENCE [LARGE SCALE GENOMIC DNA]</scope>
    <source>
        <strain evidence="5 6">WHA3</strain>
    </source>
</reference>
<dbReference type="Pfam" id="PF12833">
    <property type="entry name" value="HTH_18"/>
    <property type="match status" value="1"/>
</dbReference>
<dbReference type="InterPro" id="IPR050204">
    <property type="entry name" value="AraC_XylS_family_regulators"/>
</dbReference>
<name>A0ABS6SC53_9SPHN</name>
<accession>A0ABS6SC53</accession>
<gene>
    <name evidence="5" type="ORF">KCG44_03985</name>
</gene>
<evidence type="ECO:0000256" key="2">
    <source>
        <dbReference type="ARBA" id="ARBA00023125"/>
    </source>
</evidence>
<evidence type="ECO:0000313" key="5">
    <source>
        <dbReference type="EMBL" id="MBV7255940.1"/>
    </source>
</evidence>
<keyword evidence="1" id="KW-0805">Transcription regulation</keyword>
<keyword evidence="2" id="KW-0238">DNA-binding</keyword>
<dbReference type="SMART" id="SM00342">
    <property type="entry name" value="HTH_ARAC"/>
    <property type="match status" value="1"/>
</dbReference>
<dbReference type="EMBL" id="JAGSPA010000001">
    <property type="protein sequence ID" value="MBV7255940.1"/>
    <property type="molecule type" value="Genomic_DNA"/>
</dbReference>
<proteinExistence type="predicted"/>
<keyword evidence="6" id="KW-1185">Reference proteome</keyword>
<evidence type="ECO:0000256" key="3">
    <source>
        <dbReference type="ARBA" id="ARBA00023163"/>
    </source>
</evidence>
<dbReference type="PROSITE" id="PS01124">
    <property type="entry name" value="HTH_ARAC_FAMILY_2"/>
    <property type="match status" value="1"/>
</dbReference>
<protein>
    <submittedName>
        <fullName evidence="5">Helix-turn-helix transcriptional regulator</fullName>
    </submittedName>
</protein>
<feature type="domain" description="HTH araC/xylS-type" evidence="4">
    <location>
        <begin position="155"/>
        <end position="250"/>
    </location>
</feature>
<dbReference type="Proteomes" id="UP000722336">
    <property type="component" value="Unassembled WGS sequence"/>
</dbReference>
<evidence type="ECO:0000259" key="4">
    <source>
        <dbReference type="PROSITE" id="PS01124"/>
    </source>
</evidence>
<dbReference type="RefSeq" id="WP_218444348.1">
    <property type="nucleotide sequence ID" value="NZ_JAGSPA010000001.1"/>
</dbReference>